<evidence type="ECO:0000259" key="5">
    <source>
        <dbReference type="PROSITE" id="PS50893"/>
    </source>
</evidence>
<dbReference type="InterPro" id="IPR003439">
    <property type="entry name" value="ABC_transporter-like_ATP-bd"/>
</dbReference>
<feature type="region of interest" description="Disordered" evidence="4">
    <location>
        <begin position="243"/>
        <end position="272"/>
    </location>
</feature>
<protein>
    <submittedName>
        <fullName evidence="6">ABC transporter ATP-binding protein</fullName>
    </submittedName>
</protein>
<feature type="domain" description="ABC transporter" evidence="5">
    <location>
        <begin position="6"/>
        <end position="232"/>
    </location>
</feature>
<dbReference type="InterPro" id="IPR050166">
    <property type="entry name" value="ABC_transporter_ATP-bind"/>
</dbReference>
<dbReference type="GO" id="GO:0005524">
    <property type="term" value="F:ATP binding"/>
    <property type="evidence" value="ECO:0007669"/>
    <property type="project" value="UniProtKB-KW"/>
</dbReference>
<dbReference type="PANTHER" id="PTHR42788:SF13">
    <property type="entry name" value="ALIPHATIC SULFONATES IMPORT ATP-BINDING PROTEIN SSUB"/>
    <property type="match status" value="1"/>
</dbReference>
<dbReference type="Pfam" id="PF00005">
    <property type="entry name" value="ABC_tran"/>
    <property type="match status" value="1"/>
</dbReference>
<sequence length="272" mass="29908">MAHASLVADDLEVHLGDTTIMQHMSLRAEEGEFVAIIGTSGCGKTTLLRTIAGLIPHHNGTITLHDTPILGPEDRVAMVFQHFGLFPWKTVEKNVSYGLDVLGRPDPDGRVDRLLEMMHLTESRRKYPFQLSGGMKQRAGIARALCMEPELLLLDEPLSAVDAITREILQAEILHMWDGQSDMNALLVTHDLDEAILMADRIVVLGGPPTRVLLETKVPIERPRNPRTIRSHPEYAPLRARLWETLQSPPPAGEEQPAAPGNDASAPAKGLS</sequence>
<evidence type="ECO:0000313" key="7">
    <source>
        <dbReference type="Proteomes" id="UP001501591"/>
    </source>
</evidence>
<evidence type="ECO:0000256" key="2">
    <source>
        <dbReference type="ARBA" id="ARBA00022741"/>
    </source>
</evidence>
<reference evidence="7" key="1">
    <citation type="journal article" date="2019" name="Int. J. Syst. Evol. Microbiol.">
        <title>The Global Catalogue of Microorganisms (GCM) 10K type strain sequencing project: providing services to taxonomists for standard genome sequencing and annotation.</title>
        <authorList>
            <consortium name="The Broad Institute Genomics Platform"/>
            <consortium name="The Broad Institute Genome Sequencing Center for Infectious Disease"/>
            <person name="Wu L."/>
            <person name="Ma J."/>
        </authorList>
    </citation>
    <scope>NUCLEOTIDE SEQUENCE [LARGE SCALE GENOMIC DNA]</scope>
    <source>
        <strain evidence="7">JCM 17024</strain>
    </source>
</reference>
<dbReference type="SMART" id="SM00382">
    <property type="entry name" value="AAA"/>
    <property type="match status" value="1"/>
</dbReference>
<evidence type="ECO:0000256" key="3">
    <source>
        <dbReference type="ARBA" id="ARBA00022840"/>
    </source>
</evidence>
<evidence type="ECO:0000256" key="4">
    <source>
        <dbReference type="SAM" id="MobiDB-lite"/>
    </source>
</evidence>
<accession>A0ABP7NIM5</accession>
<dbReference type="PROSITE" id="PS00211">
    <property type="entry name" value="ABC_TRANSPORTER_1"/>
    <property type="match status" value="1"/>
</dbReference>
<dbReference type="InterPro" id="IPR003593">
    <property type="entry name" value="AAA+_ATPase"/>
</dbReference>
<comment type="caution">
    <text evidence="6">The sequence shown here is derived from an EMBL/GenBank/DDBJ whole genome shotgun (WGS) entry which is preliminary data.</text>
</comment>
<evidence type="ECO:0000256" key="1">
    <source>
        <dbReference type="ARBA" id="ARBA00022448"/>
    </source>
</evidence>
<proteinExistence type="predicted"/>
<keyword evidence="7" id="KW-1185">Reference proteome</keyword>
<gene>
    <name evidence="6" type="ORF">GCM10022383_25800</name>
</gene>
<dbReference type="Proteomes" id="UP001501591">
    <property type="component" value="Unassembled WGS sequence"/>
</dbReference>
<keyword evidence="3 6" id="KW-0067">ATP-binding</keyword>
<dbReference type="EMBL" id="BAABCP010000002">
    <property type="protein sequence ID" value="GAA3946810.1"/>
    <property type="molecule type" value="Genomic_DNA"/>
</dbReference>
<keyword evidence="2" id="KW-0547">Nucleotide-binding</keyword>
<keyword evidence="1" id="KW-0813">Transport</keyword>
<name>A0ABP7NIM5_9MICO</name>
<organism evidence="6 7">
    <name type="scientific">Microbacterium soli</name>
    <dbReference type="NCBI Taxonomy" id="446075"/>
    <lineage>
        <taxon>Bacteria</taxon>
        <taxon>Bacillati</taxon>
        <taxon>Actinomycetota</taxon>
        <taxon>Actinomycetes</taxon>
        <taxon>Micrococcales</taxon>
        <taxon>Microbacteriaceae</taxon>
        <taxon>Microbacterium</taxon>
    </lineage>
</organism>
<dbReference type="RefSeq" id="WP_344820117.1">
    <property type="nucleotide sequence ID" value="NZ_BAABCP010000002.1"/>
</dbReference>
<dbReference type="PROSITE" id="PS50893">
    <property type="entry name" value="ABC_TRANSPORTER_2"/>
    <property type="match status" value="1"/>
</dbReference>
<dbReference type="InterPro" id="IPR017871">
    <property type="entry name" value="ABC_transporter-like_CS"/>
</dbReference>
<evidence type="ECO:0000313" key="6">
    <source>
        <dbReference type="EMBL" id="GAA3946810.1"/>
    </source>
</evidence>
<dbReference type="InterPro" id="IPR027417">
    <property type="entry name" value="P-loop_NTPase"/>
</dbReference>
<dbReference type="Gene3D" id="3.40.50.300">
    <property type="entry name" value="P-loop containing nucleotide triphosphate hydrolases"/>
    <property type="match status" value="1"/>
</dbReference>
<dbReference type="PANTHER" id="PTHR42788">
    <property type="entry name" value="TAURINE IMPORT ATP-BINDING PROTEIN-RELATED"/>
    <property type="match status" value="1"/>
</dbReference>
<dbReference type="SUPFAM" id="SSF52540">
    <property type="entry name" value="P-loop containing nucleoside triphosphate hydrolases"/>
    <property type="match status" value="1"/>
</dbReference>